<evidence type="ECO:0000259" key="3">
    <source>
        <dbReference type="PROSITE" id="PS50846"/>
    </source>
</evidence>
<feature type="compositionally biased region" description="Basic residues" evidence="2">
    <location>
        <begin position="196"/>
        <end position="206"/>
    </location>
</feature>
<dbReference type="CDD" id="cd00371">
    <property type="entry name" value="HMA"/>
    <property type="match status" value="1"/>
</dbReference>
<dbReference type="InterPro" id="IPR006121">
    <property type="entry name" value="HMA_dom"/>
</dbReference>
<dbReference type="Proteomes" id="UP001420932">
    <property type="component" value="Unassembled WGS sequence"/>
</dbReference>
<dbReference type="SUPFAM" id="SSF55008">
    <property type="entry name" value="HMA, heavy metal-associated domain"/>
    <property type="match status" value="1"/>
</dbReference>
<dbReference type="PANTHER" id="PTHR22814:SF320">
    <property type="entry name" value="OS01G0309800 PROTEIN"/>
    <property type="match status" value="1"/>
</dbReference>
<dbReference type="InterPro" id="IPR036163">
    <property type="entry name" value="HMA_dom_sf"/>
</dbReference>
<evidence type="ECO:0000256" key="1">
    <source>
        <dbReference type="ARBA" id="ARBA00022723"/>
    </source>
</evidence>
<evidence type="ECO:0000313" key="4">
    <source>
        <dbReference type="EMBL" id="KAK9161642.1"/>
    </source>
</evidence>
<protein>
    <recommendedName>
        <fullName evidence="3">HMA domain-containing protein</fullName>
    </recommendedName>
</protein>
<reference evidence="4 5" key="1">
    <citation type="submission" date="2024-01" db="EMBL/GenBank/DDBJ databases">
        <title>Genome assemblies of Stephania.</title>
        <authorList>
            <person name="Yang L."/>
        </authorList>
    </citation>
    <scope>NUCLEOTIDE SEQUENCE [LARGE SCALE GENOMIC DNA]</scope>
    <source>
        <strain evidence="4">YNDBR</strain>
        <tissue evidence="4">Leaf</tissue>
    </source>
</reference>
<keyword evidence="5" id="KW-1185">Reference proteome</keyword>
<dbReference type="EMBL" id="JBBNAF010000003">
    <property type="protein sequence ID" value="KAK9161642.1"/>
    <property type="molecule type" value="Genomic_DNA"/>
</dbReference>
<sequence>MKPYSVLSHLILVSLNEIPNFTCQINIPMRGGTNCILILDSPLTPNHVAKQYISCFSRGCSLLLLLLLRIMFPEVGKPRITEIQVRIDCNGCVQKIKKALHGINGIYDLYIDLPQQKLIVVGWADPEKIVKAIKKTRKVATICSHTEAPPDPPPQPADPPPPDQDAPPPGPDGAPPPSQEPAPPPAEPPNNPQCHHSPKTRHRTPLPRRQTPTLLPTNHHHHHKGQGPKMLKRFM</sequence>
<name>A0AAP0L163_9MAGN</name>
<dbReference type="Gene3D" id="3.30.70.100">
    <property type="match status" value="1"/>
</dbReference>
<evidence type="ECO:0000256" key="2">
    <source>
        <dbReference type="SAM" id="MobiDB-lite"/>
    </source>
</evidence>
<keyword evidence="1" id="KW-0479">Metal-binding</keyword>
<accession>A0AAP0L163</accession>
<gene>
    <name evidence="4" type="ORF">Syun_007983</name>
</gene>
<comment type="caution">
    <text evidence="4">The sequence shown here is derived from an EMBL/GenBank/DDBJ whole genome shotgun (WGS) entry which is preliminary data.</text>
</comment>
<feature type="compositionally biased region" description="Pro residues" evidence="2">
    <location>
        <begin position="149"/>
        <end position="191"/>
    </location>
</feature>
<dbReference type="PROSITE" id="PS50846">
    <property type="entry name" value="HMA_2"/>
    <property type="match status" value="1"/>
</dbReference>
<organism evidence="4 5">
    <name type="scientific">Stephania yunnanensis</name>
    <dbReference type="NCBI Taxonomy" id="152371"/>
    <lineage>
        <taxon>Eukaryota</taxon>
        <taxon>Viridiplantae</taxon>
        <taxon>Streptophyta</taxon>
        <taxon>Embryophyta</taxon>
        <taxon>Tracheophyta</taxon>
        <taxon>Spermatophyta</taxon>
        <taxon>Magnoliopsida</taxon>
        <taxon>Ranunculales</taxon>
        <taxon>Menispermaceae</taxon>
        <taxon>Menispermoideae</taxon>
        <taxon>Cissampelideae</taxon>
        <taxon>Stephania</taxon>
    </lineage>
</organism>
<feature type="compositionally biased region" description="Low complexity" evidence="2">
    <location>
        <begin position="207"/>
        <end position="217"/>
    </location>
</feature>
<proteinExistence type="predicted"/>
<feature type="compositionally biased region" description="Basic residues" evidence="2">
    <location>
        <begin position="218"/>
        <end position="235"/>
    </location>
</feature>
<dbReference type="GO" id="GO:0046872">
    <property type="term" value="F:metal ion binding"/>
    <property type="evidence" value="ECO:0007669"/>
    <property type="project" value="UniProtKB-KW"/>
</dbReference>
<feature type="domain" description="HMA" evidence="3">
    <location>
        <begin position="78"/>
        <end position="141"/>
    </location>
</feature>
<dbReference type="AlphaFoldDB" id="A0AAP0L163"/>
<dbReference type="PANTHER" id="PTHR22814">
    <property type="entry name" value="COPPER TRANSPORT PROTEIN ATOX1-RELATED"/>
    <property type="match status" value="1"/>
</dbReference>
<dbReference type="Pfam" id="PF00403">
    <property type="entry name" value="HMA"/>
    <property type="match status" value="1"/>
</dbReference>
<evidence type="ECO:0000313" key="5">
    <source>
        <dbReference type="Proteomes" id="UP001420932"/>
    </source>
</evidence>
<feature type="region of interest" description="Disordered" evidence="2">
    <location>
        <begin position="144"/>
        <end position="235"/>
    </location>
</feature>